<dbReference type="AlphaFoldDB" id="A0A833RY97"/>
<evidence type="ECO:0000256" key="1">
    <source>
        <dbReference type="SAM" id="MobiDB-lite"/>
    </source>
</evidence>
<protein>
    <submittedName>
        <fullName evidence="2">Uncharacterized protein</fullName>
    </submittedName>
</protein>
<proteinExistence type="predicted"/>
<feature type="region of interest" description="Disordered" evidence="1">
    <location>
        <begin position="125"/>
        <end position="145"/>
    </location>
</feature>
<feature type="region of interest" description="Disordered" evidence="1">
    <location>
        <begin position="34"/>
        <end position="107"/>
    </location>
</feature>
<feature type="compositionally biased region" description="Polar residues" evidence="1">
    <location>
        <begin position="37"/>
        <end position="46"/>
    </location>
</feature>
<feature type="region of interest" description="Disordered" evidence="1">
    <location>
        <begin position="177"/>
        <end position="202"/>
    </location>
</feature>
<evidence type="ECO:0000313" key="2">
    <source>
        <dbReference type="EMBL" id="KAF4035502.1"/>
    </source>
</evidence>
<feature type="compositionally biased region" description="Basic and acidic residues" evidence="1">
    <location>
        <begin position="71"/>
        <end position="81"/>
    </location>
</feature>
<reference evidence="2" key="1">
    <citation type="submission" date="2020-04" db="EMBL/GenBank/DDBJ databases">
        <title>Hybrid Assembly of Korean Phytophthora infestans isolates.</title>
        <authorList>
            <person name="Prokchorchik M."/>
            <person name="Lee Y."/>
            <person name="Seo J."/>
            <person name="Cho J.-H."/>
            <person name="Park Y.-E."/>
            <person name="Jang D.-C."/>
            <person name="Im J.-S."/>
            <person name="Choi J.-G."/>
            <person name="Park H.-J."/>
            <person name="Lee G.-B."/>
            <person name="Lee Y.-G."/>
            <person name="Hong S.-Y."/>
            <person name="Cho K."/>
            <person name="Sohn K.H."/>
        </authorList>
    </citation>
    <scope>NUCLEOTIDE SEQUENCE</scope>
    <source>
        <strain evidence="2">KR_1_A1</strain>
    </source>
</reference>
<evidence type="ECO:0000313" key="3">
    <source>
        <dbReference type="Proteomes" id="UP000602510"/>
    </source>
</evidence>
<feature type="compositionally biased region" description="Polar residues" evidence="1">
    <location>
        <begin position="187"/>
        <end position="196"/>
    </location>
</feature>
<name>A0A833RY97_PHYIN</name>
<organism evidence="2 3">
    <name type="scientific">Phytophthora infestans</name>
    <name type="common">Potato late blight agent</name>
    <name type="synonym">Botrytis infestans</name>
    <dbReference type="NCBI Taxonomy" id="4787"/>
    <lineage>
        <taxon>Eukaryota</taxon>
        <taxon>Sar</taxon>
        <taxon>Stramenopiles</taxon>
        <taxon>Oomycota</taxon>
        <taxon>Peronosporomycetes</taxon>
        <taxon>Peronosporales</taxon>
        <taxon>Peronosporaceae</taxon>
        <taxon>Phytophthora</taxon>
    </lineage>
</organism>
<dbReference type="EMBL" id="WSZM01000310">
    <property type="protein sequence ID" value="KAF4035502.1"/>
    <property type="molecule type" value="Genomic_DNA"/>
</dbReference>
<dbReference type="Proteomes" id="UP000602510">
    <property type="component" value="Unassembled WGS sequence"/>
</dbReference>
<gene>
    <name evidence="2" type="ORF">GN244_ATG12496</name>
</gene>
<feature type="compositionally biased region" description="Basic and acidic residues" evidence="1">
    <location>
        <begin position="87"/>
        <end position="105"/>
    </location>
</feature>
<sequence length="202" mass="22360">MKRERVFDRSLEGGVDEQLVSVPVAVERLERGARVRVSQNPRSGVDQSPGRDDGAAESRGVATTSMSSEMDVLRELYADEFKETEEGERGRTESDVDIMTEVKEEPEIEYYDAQEAFDSEYNAEYEQDEVVKSERKPSGFISRYTGPEVRRSDLPAFGWSWGSQRKESLVGGLRGGYGSGMAAKTPVPTTSASGSESEYDAC</sequence>
<keyword evidence="3" id="KW-1185">Reference proteome</keyword>
<comment type="caution">
    <text evidence="2">The sequence shown here is derived from an EMBL/GenBank/DDBJ whole genome shotgun (WGS) entry which is preliminary data.</text>
</comment>
<accession>A0A833RY97</accession>